<organism evidence="2 3">
    <name type="scientific">Candidatus Yanofskybacteria bacterium RIFCSPLOWO2_12_FULL_43_11b</name>
    <dbReference type="NCBI Taxonomy" id="1802710"/>
    <lineage>
        <taxon>Bacteria</taxon>
        <taxon>Candidatus Yanofskyibacteriota</taxon>
    </lineage>
</organism>
<protein>
    <submittedName>
        <fullName evidence="2">Uncharacterized protein</fullName>
    </submittedName>
</protein>
<sequence>MVNFQTGKIKKIGREALIIIIGIFAVIYIIRTVQAGSLTPSASPASTLKTLQEVYDPLVGTSHDSSSVVAGQNGDALQIMKCIISKLNTGSCP</sequence>
<evidence type="ECO:0000313" key="3">
    <source>
        <dbReference type="Proteomes" id="UP000177745"/>
    </source>
</evidence>
<comment type="caution">
    <text evidence="2">The sequence shown here is derived from an EMBL/GenBank/DDBJ whole genome shotgun (WGS) entry which is preliminary data.</text>
</comment>
<proteinExistence type="predicted"/>
<dbReference type="Proteomes" id="UP000177745">
    <property type="component" value="Unassembled WGS sequence"/>
</dbReference>
<keyword evidence="1" id="KW-0812">Transmembrane</keyword>
<keyword evidence="1" id="KW-0472">Membrane</keyword>
<keyword evidence="1" id="KW-1133">Transmembrane helix</keyword>
<evidence type="ECO:0000313" key="2">
    <source>
        <dbReference type="EMBL" id="OGN33789.1"/>
    </source>
</evidence>
<gene>
    <name evidence="2" type="ORF">A3G51_03990</name>
</gene>
<name>A0A1F8H9Y9_9BACT</name>
<reference evidence="2 3" key="1">
    <citation type="journal article" date="2016" name="Nat. Commun.">
        <title>Thousands of microbial genomes shed light on interconnected biogeochemical processes in an aquifer system.</title>
        <authorList>
            <person name="Anantharaman K."/>
            <person name="Brown C.T."/>
            <person name="Hug L.A."/>
            <person name="Sharon I."/>
            <person name="Castelle C.J."/>
            <person name="Probst A.J."/>
            <person name="Thomas B.C."/>
            <person name="Singh A."/>
            <person name="Wilkins M.J."/>
            <person name="Karaoz U."/>
            <person name="Brodie E.L."/>
            <person name="Williams K.H."/>
            <person name="Hubbard S.S."/>
            <person name="Banfield J.F."/>
        </authorList>
    </citation>
    <scope>NUCLEOTIDE SEQUENCE [LARGE SCALE GENOMIC DNA]</scope>
</reference>
<evidence type="ECO:0000256" key="1">
    <source>
        <dbReference type="SAM" id="Phobius"/>
    </source>
</evidence>
<dbReference type="EMBL" id="MGKY01000011">
    <property type="protein sequence ID" value="OGN33789.1"/>
    <property type="molecule type" value="Genomic_DNA"/>
</dbReference>
<accession>A0A1F8H9Y9</accession>
<dbReference type="AlphaFoldDB" id="A0A1F8H9Y9"/>
<feature type="transmembrane region" description="Helical" evidence="1">
    <location>
        <begin position="12"/>
        <end position="30"/>
    </location>
</feature>